<keyword evidence="3" id="KW-1185">Reference proteome</keyword>
<evidence type="ECO:0000313" key="3">
    <source>
        <dbReference type="Proteomes" id="UP000622475"/>
    </source>
</evidence>
<organism evidence="2 3">
    <name type="scientific">Mucilaginibacter myungsuensis</name>
    <dbReference type="NCBI Taxonomy" id="649104"/>
    <lineage>
        <taxon>Bacteria</taxon>
        <taxon>Pseudomonadati</taxon>
        <taxon>Bacteroidota</taxon>
        <taxon>Sphingobacteriia</taxon>
        <taxon>Sphingobacteriales</taxon>
        <taxon>Sphingobacteriaceae</taxon>
        <taxon>Mucilaginibacter</taxon>
    </lineage>
</organism>
<evidence type="ECO:0000256" key="1">
    <source>
        <dbReference type="SAM" id="MobiDB-lite"/>
    </source>
</evidence>
<proteinExistence type="predicted"/>
<dbReference type="EMBL" id="JADFFL010000004">
    <property type="protein sequence ID" value="MBE9662752.1"/>
    <property type="molecule type" value="Genomic_DNA"/>
</dbReference>
<dbReference type="RefSeq" id="WP_194111977.1">
    <property type="nucleotide sequence ID" value="NZ_JADFFL010000004.1"/>
</dbReference>
<comment type="caution">
    <text evidence="2">The sequence shown here is derived from an EMBL/GenBank/DDBJ whole genome shotgun (WGS) entry which is preliminary data.</text>
</comment>
<accession>A0A929PXY2</accession>
<evidence type="ECO:0000313" key="2">
    <source>
        <dbReference type="EMBL" id="MBE9662752.1"/>
    </source>
</evidence>
<feature type="compositionally biased region" description="Polar residues" evidence="1">
    <location>
        <begin position="74"/>
        <end position="85"/>
    </location>
</feature>
<dbReference type="Proteomes" id="UP000622475">
    <property type="component" value="Unassembled WGS sequence"/>
</dbReference>
<gene>
    <name evidence="2" type="ORF">IRJ16_12735</name>
</gene>
<sequence length="173" mass="18415">MSYTEESNLQNEQNDQPSANVKHKAMEGEGMGGHQFGEDGKATPMGDDKANPSQNAGYANPYFARTAPSDEDTANNNFKAESQQGEADYDSAHGDPKVPGPQEDPEQQKVGEDTNVEEPAEQTDAPAPVEEPNDNPPAGAPDTAYEEPGLGDPQPDHGSDATESGENPDEFLK</sequence>
<feature type="compositionally biased region" description="Polar residues" evidence="1">
    <location>
        <begin position="1"/>
        <end position="19"/>
    </location>
</feature>
<feature type="region of interest" description="Disordered" evidence="1">
    <location>
        <begin position="1"/>
        <end position="173"/>
    </location>
</feature>
<feature type="compositionally biased region" description="Basic and acidic residues" evidence="1">
    <location>
        <begin position="36"/>
        <end position="50"/>
    </location>
</feature>
<protein>
    <submittedName>
        <fullName evidence="2">Uncharacterized protein</fullName>
    </submittedName>
</protein>
<dbReference type="AlphaFoldDB" id="A0A929PXY2"/>
<name>A0A929PXY2_9SPHI</name>
<reference evidence="2" key="1">
    <citation type="submission" date="2020-10" db="EMBL/GenBank/DDBJ databases">
        <title>Mucilaginibacter mali sp. nov., isolated from rhizosphere soil of apple orchard.</title>
        <authorList>
            <person name="Lee J.-S."/>
            <person name="Kim H.S."/>
            <person name="Kim J.-S."/>
        </authorList>
    </citation>
    <scope>NUCLEOTIDE SEQUENCE</scope>
    <source>
        <strain evidence="2">KCTC 22746</strain>
    </source>
</reference>